<dbReference type="Gene3D" id="3.30.9.10">
    <property type="entry name" value="D-Amino Acid Oxidase, subunit A, domain 2"/>
    <property type="match status" value="1"/>
</dbReference>
<proteinExistence type="predicted"/>
<gene>
    <name evidence="6" type="primary">solA</name>
    <name evidence="6" type="ORF">HH215_33855</name>
</gene>
<dbReference type="Gene3D" id="3.50.50.60">
    <property type="entry name" value="FAD/NAD(P)-binding domain"/>
    <property type="match status" value="1"/>
</dbReference>
<dbReference type="Proteomes" id="UP000502248">
    <property type="component" value="Chromosome"/>
</dbReference>
<dbReference type="SUPFAM" id="SSF54373">
    <property type="entry name" value="FAD-linked reductases, C-terminal domain"/>
    <property type="match status" value="1"/>
</dbReference>
<dbReference type="KEGG" id="cheb:HH215_33855"/>
<name>A0A7Z2ZPU2_9BACL</name>
<comment type="cofactor">
    <cofactor evidence="1">
        <name>FAD</name>
        <dbReference type="ChEBI" id="CHEBI:57692"/>
    </cofactor>
</comment>
<organism evidence="6 7">
    <name type="scientific">Cohnella herbarum</name>
    <dbReference type="NCBI Taxonomy" id="2728023"/>
    <lineage>
        <taxon>Bacteria</taxon>
        <taxon>Bacillati</taxon>
        <taxon>Bacillota</taxon>
        <taxon>Bacilli</taxon>
        <taxon>Bacillales</taxon>
        <taxon>Paenibacillaceae</taxon>
        <taxon>Cohnella</taxon>
    </lineage>
</organism>
<keyword evidence="2" id="KW-0285">Flavoprotein</keyword>
<accession>A0A7Z2ZPU2</accession>
<keyword evidence="7" id="KW-1185">Reference proteome</keyword>
<keyword evidence="3" id="KW-0274">FAD</keyword>
<dbReference type="AlphaFoldDB" id="A0A7Z2ZPU2"/>
<dbReference type="EC" id="1.5.3.2" evidence="6"/>
<evidence type="ECO:0000256" key="4">
    <source>
        <dbReference type="ARBA" id="ARBA00023002"/>
    </source>
</evidence>
<dbReference type="NCBIfam" id="NF008425">
    <property type="entry name" value="PRK11259.1"/>
    <property type="match status" value="1"/>
</dbReference>
<dbReference type="EMBL" id="CP051680">
    <property type="protein sequence ID" value="QJD87683.1"/>
    <property type="molecule type" value="Genomic_DNA"/>
</dbReference>
<dbReference type="PANTHER" id="PTHR10961">
    <property type="entry name" value="PEROXISOMAL SARCOSINE OXIDASE"/>
    <property type="match status" value="1"/>
</dbReference>
<dbReference type="InterPro" id="IPR045170">
    <property type="entry name" value="MTOX"/>
</dbReference>
<dbReference type="Pfam" id="PF01266">
    <property type="entry name" value="DAO"/>
    <property type="match status" value="1"/>
</dbReference>
<dbReference type="GO" id="GO:0050660">
    <property type="term" value="F:flavin adenine dinucleotide binding"/>
    <property type="evidence" value="ECO:0007669"/>
    <property type="project" value="InterPro"/>
</dbReference>
<evidence type="ECO:0000313" key="6">
    <source>
        <dbReference type="EMBL" id="QJD87683.1"/>
    </source>
</evidence>
<evidence type="ECO:0000259" key="5">
    <source>
        <dbReference type="Pfam" id="PF01266"/>
    </source>
</evidence>
<evidence type="ECO:0000313" key="7">
    <source>
        <dbReference type="Proteomes" id="UP000502248"/>
    </source>
</evidence>
<sequence length="366" mass="40482">MGMSAGYELSRRGLKTLLIDAFDPPHPNGSHHGEPRLIRHAYSGGPAYVKLALRADELWRELEEATGEKLLERAGVLNIADPDVYSYAGRFQDAADHGVRIEDLDADQIRFRWPDVRIPDHYRAMFEPNAGYLYSEKCVAAYKKLALHSGASLLPNTFVKRIQAERSFVSVFTNTEHFIANHVILSAGAWFKTLEPFVRLPIRSVRKVVGWFEPSVSSFEAGTFPGFTFASSLGSYYGFPDIAGAGVKIGRHETGEEWQPGEDLVPFGAYSEDEGDLRKALEAYMPDAAGKLLKSAVCKYEHTPDDHFIIDTHPEHSNVILAGGFSGHGFKFASVVGEILANQIELGHWGRDVGLFSAARFSPISP</sequence>
<dbReference type="InterPro" id="IPR006076">
    <property type="entry name" value="FAD-dep_OxRdtase"/>
</dbReference>
<dbReference type="SUPFAM" id="SSF51905">
    <property type="entry name" value="FAD/NAD(P)-binding domain"/>
    <property type="match status" value="1"/>
</dbReference>
<keyword evidence="4 6" id="KW-0560">Oxidoreductase</keyword>
<feature type="domain" description="FAD dependent oxidoreductase" evidence="5">
    <location>
        <begin position="1"/>
        <end position="342"/>
    </location>
</feature>
<reference evidence="6 7" key="1">
    <citation type="submission" date="2020-04" db="EMBL/GenBank/DDBJ databases">
        <title>Genome sequencing of novel species.</title>
        <authorList>
            <person name="Heo J."/>
            <person name="Kim S.-J."/>
            <person name="Kim J.-S."/>
            <person name="Hong S.-B."/>
            <person name="Kwon S.-W."/>
        </authorList>
    </citation>
    <scope>NUCLEOTIDE SEQUENCE [LARGE SCALE GENOMIC DNA]</scope>
    <source>
        <strain evidence="6 7">MFER-1</strain>
    </source>
</reference>
<dbReference type="GO" id="GO:0050131">
    <property type="term" value="F:N-methyl-L-amino-acid oxidase activity"/>
    <property type="evidence" value="ECO:0007669"/>
    <property type="project" value="UniProtKB-EC"/>
</dbReference>
<protein>
    <submittedName>
        <fullName evidence="6">N-methyl-L-tryptophan oxidase</fullName>
        <ecNumber evidence="6">1.5.3.2</ecNumber>
    </submittedName>
</protein>
<evidence type="ECO:0000256" key="3">
    <source>
        <dbReference type="ARBA" id="ARBA00022827"/>
    </source>
</evidence>
<dbReference type="InterPro" id="IPR036188">
    <property type="entry name" value="FAD/NAD-bd_sf"/>
</dbReference>
<dbReference type="PANTHER" id="PTHR10961:SF7">
    <property type="entry name" value="FAD DEPENDENT OXIDOREDUCTASE DOMAIN-CONTAINING PROTEIN"/>
    <property type="match status" value="1"/>
</dbReference>
<evidence type="ECO:0000256" key="2">
    <source>
        <dbReference type="ARBA" id="ARBA00022630"/>
    </source>
</evidence>
<evidence type="ECO:0000256" key="1">
    <source>
        <dbReference type="ARBA" id="ARBA00001974"/>
    </source>
</evidence>
<dbReference type="GO" id="GO:0008115">
    <property type="term" value="F:sarcosine oxidase activity"/>
    <property type="evidence" value="ECO:0007669"/>
    <property type="project" value="TreeGrafter"/>
</dbReference>